<dbReference type="Gene3D" id="1.10.340.30">
    <property type="entry name" value="Hypothetical protein, domain 2"/>
    <property type="match status" value="1"/>
</dbReference>
<reference evidence="1 2" key="1">
    <citation type="submission" date="2020-05" db="EMBL/GenBank/DDBJ databases">
        <title>Bremerella alba sp. nov., a novel planctomycete isolated from the surface of the macroalga Fucus spiralis.</title>
        <authorList>
            <person name="Godinho O."/>
            <person name="Botelho R."/>
            <person name="Albuquerque L."/>
            <person name="Wiegand S."/>
            <person name="Da Costa M.S."/>
            <person name="Lobo-Da-Cunha A."/>
            <person name="Jogler C."/>
            <person name="Lage O.M."/>
        </authorList>
    </citation>
    <scope>NUCLEOTIDE SEQUENCE [LARGE SCALE GENOMIC DNA]</scope>
    <source>
        <strain evidence="1 2">FF15</strain>
    </source>
</reference>
<proteinExistence type="predicted"/>
<evidence type="ECO:0000313" key="2">
    <source>
        <dbReference type="Proteomes" id="UP000551616"/>
    </source>
</evidence>
<sequence length="216" mass="24155">MTNPTPKAIAKTILNTHGETYAQQAGIRLRDAPAPLFQLLCESLLLSARISAEKAVEATTALKYADLTTPRKMAEASWQQRVEVITDRGYKRFDKQGSTQLGQTADFLLKRYYGDLRQLRAEARHDVGQEKRLLQQFQGVGPVGAEIFLREVQGLWGEVYPFADAKVTDAAKKLELPSDPQRLARLVQRSDFPRLVAGILRVDLAKQHDEVLAQAV</sequence>
<dbReference type="AlphaFoldDB" id="A0A7V8V7J0"/>
<gene>
    <name evidence="1" type="ORF">HOV93_36180</name>
</gene>
<evidence type="ECO:0008006" key="3">
    <source>
        <dbReference type="Google" id="ProtNLM"/>
    </source>
</evidence>
<name>A0A7V8V7J0_9BACT</name>
<dbReference type="SUPFAM" id="SSF48150">
    <property type="entry name" value="DNA-glycosylase"/>
    <property type="match status" value="1"/>
</dbReference>
<dbReference type="InterPro" id="IPR011257">
    <property type="entry name" value="DNA_glycosylase"/>
</dbReference>
<dbReference type="GO" id="GO:0006281">
    <property type="term" value="P:DNA repair"/>
    <property type="evidence" value="ECO:0007669"/>
    <property type="project" value="InterPro"/>
</dbReference>
<protein>
    <recommendedName>
        <fullName evidence="3">Endonuclease</fullName>
    </recommendedName>
</protein>
<comment type="caution">
    <text evidence="1">The sequence shown here is derived from an EMBL/GenBank/DDBJ whole genome shotgun (WGS) entry which is preliminary data.</text>
</comment>
<evidence type="ECO:0000313" key="1">
    <source>
        <dbReference type="EMBL" id="MBA2116429.1"/>
    </source>
</evidence>
<dbReference type="RefSeq" id="WP_207397841.1">
    <property type="nucleotide sequence ID" value="NZ_JABRWO010000010.1"/>
</dbReference>
<keyword evidence="2" id="KW-1185">Reference proteome</keyword>
<accession>A0A7V8V7J0</accession>
<organism evidence="1 2">
    <name type="scientific">Bremerella alba</name>
    <dbReference type="NCBI Taxonomy" id="980252"/>
    <lineage>
        <taxon>Bacteria</taxon>
        <taxon>Pseudomonadati</taxon>
        <taxon>Planctomycetota</taxon>
        <taxon>Planctomycetia</taxon>
        <taxon>Pirellulales</taxon>
        <taxon>Pirellulaceae</taxon>
        <taxon>Bremerella</taxon>
    </lineage>
</organism>
<dbReference type="GO" id="GO:0003824">
    <property type="term" value="F:catalytic activity"/>
    <property type="evidence" value="ECO:0007669"/>
    <property type="project" value="InterPro"/>
</dbReference>
<dbReference type="Proteomes" id="UP000551616">
    <property type="component" value="Unassembled WGS sequence"/>
</dbReference>
<dbReference type="EMBL" id="JABRWO010000010">
    <property type="protein sequence ID" value="MBA2116429.1"/>
    <property type="molecule type" value="Genomic_DNA"/>
</dbReference>